<gene>
    <name evidence="6" type="ORF">CEUSTIGMA_g3135.t1</name>
</gene>
<dbReference type="GO" id="GO:0046938">
    <property type="term" value="P:phytochelatin biosynthetic process"/>
    <property type="evidence" value="ECO:0007669"/>
    <property type="project" value="InterPro"/>
</dbReference>
<dbReference type="GO" id="GO:0010273">
    <property type="term" value="P:detoxification of copper ion"/>
    <property type="evidence" value="ECO:0007669"/>
    <property type="project" value="TreeGrafter"/>
</dbReference>
<evidence type="ECO:0000313" key="7">
    <source>
        <dbReference type="Proteomes" id="UP000232323"/>
    </source>
</evidence>
<dbReference type="EMBL" id="BEGY01000013">
    <property type="protein sequence ID" value="GAX75692.1"/>
    <property type="molecule type" value="Genomic_DNA"/>
</dbReference>
<dbReference type="FunFam" id="3.90.70.30:FF:000001">
    <property type="entry name" value="Glutathione gamma-glutamylcysteinyltransferase 1"/>
    <property type="match status" value="1"/>
</dbReference>
<dbReference type="InterPro" id="IPR038765">
    <property type="entry name" value="Papain-like_cys_pep_sf"/>
</dbReference>
<comment type="caution">
    <text evidence="6">The sequence shown here is derived from an EMBL/GenBank/DDBJ whole genome shotgun (WGS) entry which is preliminary data.</text>
</comment>
<dbReference type="Gene3D" id="3.90.70.30">
    <property type="entry name" value="Phytochelatin synthase, N-terminal domain"/>
    <property type="match status" value="1"/>
</dbReference>
<dbReference type="GO" id="GO:0098849">
    <property type="term" value="P:cellular detoxification of cadmium ion"/>
    <property type="evidence" value="ECO:0007669"/>
    <property type="project" value="TreeGrafter"/>
</dbReference>
<dbReference type="InterPro" id="IPR040409">
    <property type="entry name" value="PCS-like"/>
</dbReference>
<evidence type="ECO:0000256" key="2">
    <source>
        <dbReference type="ARBA" id="ARBA00022539"/>
    </source>
</evidence>
<dbReference type="GO" id="GO:0046872">
    <property type="term" value="F:metal ion binding"/>
    <property type="evidence" value="ECO:0007669"/>
    <property type="project" value="UniProtKB-KW"/>
</dbReference>
<sequence length="582" mass="63975">MLNVRTAKFCCGYLKSFSGLKSSAITPSNFEKRHSTISFSGTSSLKGIEYNSATLSPMNETVPEMTCSTQKSSCTSRVEHVCGEPPSLKNPFSIHLYSISGAGSVQPSQSTATPIVGVTALQTGSGFRRTFYKRHLPSPPAIAFSSPQGRQIFQEALMGGTLGGFFKLMEQFSMQDEPAFCGLTSLTMVLNALSIDPRRTWKGSWRWFHEAMLDCCRPLESVKEDGITLAQAACLARCNGARVDMMRHGTFSEAEFRQQVMDVCRSGEEHLVVSYARRAFSQTGDGHFSPVGGYHEGQDLVLILDVARFKYPPHWVPLPLLYEAMSHIDPTTGLPRGYMLLSAHPLLDSAMFTLDIRQDGWKLARSYATMMPVVLEQYMSLRAQRLQQEQQMLTAKEDKLVVMEHAVRHLVLGIPKQGIISFIAIRELARAPGEKCVPQKSRETLLVELRAMVLYQLVLKAIKGDGPSALAAAGGEAGMRSPEDTEDMGGSLCSSSACMADRCTLLIMLQPPSAWPAWSSPELNTQWQALLDLTNFSVVATEVAYMRQQFVHVDEVMQGDSVDATCGQPACTSRLDCAVLGH</sequence>
<dbReference type="PROSITE" id="PS51443">
    <property type="entry name" value="PCS"/>
    <property type="match status" value="1"/>
</dbReference>
<accession>A0A250WYK7</accession>
<proteinExistence type="predicted"/>
<dbReference type="GO" id="GO:0016756">
    <property type="term" value="F:glutathione gamma-glutamylcysteinyltransferase activity"/>
    <property type="evidence" value="ECO:0007669"/>
    <property type="project" value="UniProtKB-EC"/>
</dbReference>
<evidence type="ECO:0000256" key="1">
    <source>
        <dbReference type="ARBA" id="ARBA00012468"/>
    </source>
</evidence>
<dbReference type="InterPro" id="IPR007719">
    <property type="entry name" value="PCS_N"/>
</dbReference>
<keyword evidence="3" id="KW-0808">Transferase</keyword>
<name>A0A250WYK7_9CHLO</name>
<reference evidence="6 7" key="1">
    <citation type="submission" date="2017-08" db="EMBL/GenBank/DDBJ databases">
        <title>Acidophilic green algal genome provides insights into adaptation to an acidic environment.</title>
        <authorList>
            <person name="Hirooka S."/>
            <person name="Hirose Y."/>
            <person name="Kanesaki Y."/>
            <person name="Higuchi S."/>
            <person name="Fujiwara T."/>
            <person name="Onuma R."/>
            <person name="Era A."/>
            <person name="Ohbayashi R."/>
            <person name="Uzuka A."/>
            <person name="Nozaki H."/>
            <person name="Yoshikawa H."/>
            <person name="Miyagishima S.Y."/>
        </authorList>
    </citation>
    <scope>NUCLEOTIDE SEQUENCE [LARGE SCALE GENOMIC DNA]</scope>
    <source>
        <strain evidence="6 7">NIES-2499</strain>
    </source>
</reference>
<dbReference type="EC" id="2.3.2.15" evidence="1"/>
<dbReference type="InterPro" id="IPR038156">
    <property type="entry name" value="PCS_N_sf"/>
</dbReference>
<evidence type="ECO:0000256" key="3">
    <source>
        <dbReference type="ARBA" id="ARBA00022679"/>
    </source>
</evidence>
<keyword evidence="2" id="KW-0104">Cadmium</keyword>
<dbReference type="Pfam" id="PF05023">
    <property type="entry name" value="Phytochelatin"/>
    <property type="match status" value="1"/>
</dbReference>
<evidence type="ECO:0000256" key="4">
    <source>
        <dbReference type="ARBA" id="ARBA00022723"/>
    </source>
</evidence>
<keyword evidence="4" id="KW-0479">Metal-binding</keyword>
<dbReference type="Proteomes" id="UP000232323">
    <property type="component" value="Unassembled WGS sequence"/>
</dbReference>
<evidence type="ECO:0000313" key="6">
    <source>
        <dbReference type="EMBL" id="GAX75692.1"/>
    </source>
</evidence>
<keyword evidence="7" id="KW-1185">Reference proteome</keyword>
<dbReference type="AlphaFoldDB" id="A0A250WYK7"/>
<protein>
    <recommendedName>
        <fullName evidence="1">glutathione gamma-glutamylcysteinyltransferase</fullName>
        <ecNumber evidence="1">2.3.2.15</ecNumber>
    </recommendedName>
</protein>
<dbReference type="OrthoDB" id="448954at2759"/>
<organism evidence="6 7">
    <name type="scientific">Chlamydomonas eustigma</name>
    <dbReference type="NCBI Taxonomy" id="1157962"/>
    <lineage>
        <taxon>Eukaryota</taxon>
        <taxon>Viridiplantae</taxon>
        <taxon>Chlorophyta</taxon>
        <taxon>core chlorophytes</taxon>
        <taxon>Chlorophyceae</taxon>
        <taxon>CS clade</taxon>
        <taxon>Chlamydomonadales</taxon>
        <taxon>Chlamydomonadaceae</taxon>
        <taxon>Chlamydomonas</taxon>
    </lineage>
</organism>
<feature type="domain" description="Peptidase C83" evidence="5">
    <location>
        <begin position="126"/>
        <end position="346"/>
    </location>
</feature>
<dbReference type="SUPFAM" id="SSF54001">
    <property type="entry name" value="Cysteine proteinases"/>
    <property type="match status" value="1"/>
</dbReference>
<evidence type="ECO:0000259" key="5">
    <source>
        <dbReference type="PROSITE" id="PS51443"/>
    </source>
</evidence>
<dbReference type="PANTHER" id="PTHR33447:SF2">
    <property type="entry name" value="GLUTATHIONE GAMMA-GLUTAMYLCYSTEINYLTRANSFERASE"/>
    <property type="match status" value="1"/>
</dbReference>
<dbReference type="PANTHER" id="PTHR33447">
    <property type="entry name" value="GLUTATHIONE GAMMA-GLUTAMYLCYSTEINYLTRANSFERASE"/>
    <property type="match status" value="1"/>
</dbReference>